<name>A0A1B6GVN4_9HEMI</name>
<evidence type="ECO:0008006" key="4">
    <source>
        <dbReference type="Google" id="ProtNLM"/>
    </source>
</evidence>
<evidence type="ECO:0000256" key="2">
    <source>
        <dbReference type="SAM" id="SignalP"/>
    </source>
</evidence>
<feature type="compositionally biased region" description="Basic and acidic residues" evidence="1">
    <location>
        <begin position="119"/>
        <end position="128"/>
    </location>
</feature>
<keyword evidence="2" id="KW-0732">Signal</keyword>
<sequence length="128" mass="14350">MKCLKRSSMCYVCVFCTISFCFLYVSGQQSVTNNTDVTINNATGYSPDDKTLFDLPEMVSLSTDGTESETPISYDPILILPRPKCRKNQKFVEAEGQCRTIMRKPAQPYSTEKSNAETSMKESSTEKS</sequence>
<evidence type="ECO:0000256" key="1">
    <source>
        <dbReference type="SAM" id="MobiDB-lite"/>
    </source>
</evidence>
<feature type="signal peptide" evidence="2">
    <location>
        <begin position="1"/>
        <end position="27"/>
    </location>
</feature>
<reference evidence="3" key="1">
    <citation type="submission" date="2015-11" db="EMBL/GenBank/DDBJ databases">
        <title>De novo transcriptome assembly of four potential Pierce s Disease insect vectors from Arizona vineyards.</title>
        <authorList>
            <person name="Tassone E.E."/>
        </authorList>
    </citation>
    <scope>NUCLEOTIDE SEQUENCE</scope>
</reference>
<proteinExistence type="predicted"/>
<organism evidence="3">
    <name type="scientific">Cuerna arida</name>
    <dbReference type="NCBI Taxonomy" id="1464854"/>
    <lineage>
        <taxon>Eukaryota</taxon>
        <taxon>Metazoa</taxon>
        <taxon>Ecdysozoa</taxon>
        <taxon>Arthropoda</taxon>
        <taxon>Hexapoda</taxon>
        <taxon>Insecta</taxon>
        <taxon>Pterygota</taxon>
        <taxon>Neoptera</taxon>
        <taxon>Paraneoptera</taxon>
        <taxon>Hemiptera</taxon>
        <taxon>Auchenorrhyncha</taxon>
        <taxon>Membracoidea</taxon>
        <taxon>Cicadellidae</taxon>
        <taxon>Cicadellinae</taxon>
        <taxon>Proconiini</taxon>
        <taxon>Cuerna</taxon>
    </lineage>
</organism>
<evidence type="ECO:0000313" key="3">
    <source>
        <dbReference type="EMBL" id="JAS66476.1"/>
    </source>
</evidence>
<gene>
    <name evidence="3" type="ORF">g.2099</name>
</gene>
<accession>A0A1B6GVN4</accession>
<protein>
    <recommendedName>
        <fullName evidence="4">Secreted protein</fullName>
    </recommendedName>
</protein>
<feature type="chain" id="PRO_5008583861" description="Secreted protein" evidence="2">
    <location>
        <begin position="28"/>
        <end position="128"/>
    </location>
</feature>
<dbReference type="EMBL" id="GECZ01003293">
    <property type="protein sequence ID" value="JAS66476.1"/>
    <property type="molecule type" value="Transcribed_RNA"/>
</dbReference>
<feature type="non-terminal residue" evidence="3">
    <location>
        <position position="128"/>
    </location>
</feature>
<dbReference type="AlphaFoldDB" id="A0A1B6GVN4"/>
<feature type="region of interest" description="Disordered" evidence="1">
    <location>
        <begin position="102"/>
        <end position="128"/>
    </location>
</feature>